<protein>
    <submittedName>
        <fullName evidence="3">Uncharacterized protein</fullName>
    </submittedName>
</protein>
<name>A0A8J4WHM6_9TREM</name>
<keyword evidence="4" id="KW-1185">Reference proteome</keyword>
<gene>
    <name evidence="3" type="ORF">PHET_06199</name>
</gene>
<keyword evidence="2" id="KW-1133">Transmembrane helix</keyword>
<accession>A0A8J4WHM6</accession>
<evidence type="ECO:0000256" key="1">
    <source>
        <dbReference type="SAM" id="MobiDB-lite"/>
    </source>
</evidence>
<dbReference type="AlphaFoldDB" id="A0A8J4WHM6"/>
<evidence type="ECO:0000313" key="4">
    <source>
        <dbReference type="Proteomes" id="UP000748531"/>
    </source>
</evidence>
<proteinExistence type="predicted"/>
<dbReference type="EMBL" id="LUCH01003430">
    <property type="protein sequence ID" value="KAF5400149.1"/>
    <property type="molecule type" value="Genomic_DNA"/>
</dbReference>
<dbReference type="Proteomes" id="UP000748531">
    <property type="component" value="Unassembled WGS sequence"/>
</dbReference>
<feature type="compositionally biased region" description="Basic and acidic residues" evidence="1">
    <location>
        <begin position="25"/>
        <end position="35"/>
    </location>
</feature>
<feature type="transmembrane region" description="Helical" evidence="2">
    <location>
        <begin position="49"/>
        <end position="66"/>
    </location>
</feature>
<feature type="region of interest" description="Disordered" evidence="1">
    <location>
        <begin position="18"/>
        <end position="38"/>
    </location>
</feature>
<reference evidence="3" key="1">
    <citation type="submission" date="2019-05" db="EMBL/GenBank/DDBJ databases">
        <title>Annotation for the trematode Paragonimus heterotremus.</title>
        <authorList>
            <person name="Choi Y.-J."/>
        </authorList>
    </citation>
    <scope>NUCLEOTIDE SEQUENCE</scope>
    <source>
        <strain evidence="3">LC</strain>
    </source>
</reference>
<keyword evidence="2" id="KW-0472">Membrane</keyword>
<sequence length="81" mass="9453">MGFVRSCGRLDRNVRRMSKCSPMDSGHEERSDKRGGSNYSYRKLLESSILVYSSCFLITCIFLETVRFKILPKYRFRCAKA</sequence>
<evidence type="ECO:0000313" key="3">
    <source>
        <dbReference type="EMBL" id="KAF5400149.1"/>
    </source>
</evidence>
<comment type="caution">
    <text evidence="3">The sequence shown here is derived from an EMBL/GenBank/DDBJ whole genome shotgun (WGS) entry which is preliminary data.</text>
</comment>
<organism evidence="3 4">
    <name type="scientific">Paragonimus heterotremus</name>
    <dbReference type="NCBI Taxonomy" id="100268"/>
    <lineage>
        <taxon>Eukaryota</taxon>
        <taxon>Metazoa</taxon>
        <taxon>Spiralia</taxon>
        <taxon>Lophotrochozoa</taxon>
        <taxon>Platyhelminthes</taxon>
        <taxon>Trematoda</taxon>
        <taxon>Digenea</taxon>
        <taxon>Plagiorchiida</taxon>
        <taxon>Troglotremata</taxon>
        <taxon>Troglotrematidae</taxon>
        <taxon>Paragonimus</taxon>
    </lineage>
</organism>
<evidence type="ECO:0000256" key="2">
    <source>
        <dbReference type="SAM" id="Phobius"/>
    </source>
</evidence>
<keyword evidence="2" id="KW-0812">Transmembrane</keyword>